<dbReference type="EMBL" id="CAJNOM010000670">
    <property type="protein sequence ID" value="CAF1537453.1"/>
    <property type="molecule type" value="Genomic_DNA"/>
</dbReference>
<feature type="transmembrane region" description="Helical" evidence="5">
    <location>
        <begin position="71"/>
        <end position="101"/>
    </location>
</feature>
<dbReference type="OrthoDB" id="9987101at2759"/>
<dbReference type="SUPFAM" id="SSF81321">
    <property type="entry name" value="Family A G protein-coupled receptor-like"/>
    <property type="match status" value="1"/>
</dbReference>
<evidence type="ECO:0000313" key="9">
    <source>
        <dbReference type="Proteomes" id="UP000663832"/>
    </source>
</evidence>
<reference evidence="7" key="1">
    <citation type="submission" date="2021-02" db="EMBL/GenBank/DDBJ databases">
        <authorList>
            <person name="Nowell W R."/>
        </authorList>
    </citation>
    <scope>NUCLEOTIDE SEQUENCE</scope>
</reference>
<evidence type="ECO:0000313" key="7">
    <source>
        <dbReference type="EMBL" id="CAF1105281.1"/>
    </source>
</evidence>
<dbReference type="Gene3D" id="1.20.1070.10">
    <property type="entry name" value="Rhodopsin 7-helix transmembrane proteins"/>
    <property type="match status" value="1"/>
</dbReference>
<feature type="transmembrane region" description="Helical" evidence="5">
    <location>
        <begin position="164"/>
        <end position="182"/>
    </location>
</feature>
<keyword evidence="2 5" id="KW-0812">Transmembrane</keyword>
<dbReference type="AlphaFoldDB" id="A0A814PJ17"/>
<keyword evidence="9" id="KW-1185">Reference proteome</keyword>
<dbReference type="Proteomes" id="UP000663877">
    <property type="component" value="Unassembled WGS sequence"/>
</dbReference>
<organism evidence="7 10">
    <name type="scientific">Adineta steineri</name>
    <dbReference type="NCBI Taxonomy" id="433720"/>
    <lineage>
        <taxon>Eukaryota</taxon>
        <taxon>Metazoa</taxon>
        <taxon>Spiralia</taxon>
        <taxon>Gnathifera</taxon>
        <taxon>Rotifera</taxon>
        <taxon>Eurotatoria</taxon>
        <taxon>Bdelloidea</taxon>
        <taxon>Adinetida</taxon>
        <taxon>Adinetidae</taxon>
        <taxon>Adineta</taxon>
    </lineage>
</organism>
<sequence>MLMAIGAIERHILVFHSGWNRTYKRRLLFHYFPFAIIIIYSGLFYVVAIFFSPCENIFDYNQPWCSYPCYYNITVLAIYDTVINTILPTLLNVIFSIALLVRHIRQKRRMQQVLQWRKHRKMTIQMLLVSTLHLVFQMPVSILITAHLCGLPAEIGADAQLYTYFFTYFITLLIPFVCLAALPELWKKLTLYSPLWMKEQQRRTATVLPIVNLNGL</sequence>
<dbReference type="InterPro" id="IPR017452">
    <property type="entry name" value="GPCR_Rhodpsn_7TM"/>
</dbReference>
<evidence type="ECO:0000256" key="1">
    <source>
        <dbReference type="ARBA" id="ARBA00004370"/>
    </source>
</evidence>
<evidence type="ECO:0000259" key="6">
    <source>
        <dbReference type="PROSITE" id="PS50262"/>
    </source>
</evidence>
<evidence type="ECO:0000256" key="5">
    <source>
        <dbReference type="SAM" id="Phobius"/>
    </source>
</evidence>
<comment type="caution">
    <text evidence="7">The sequence shown here is derived from an EMBL/GenBank/DDBJ whole genome shotgun (WGS) entry which is preliminary data.</text>
</comment>
<evidence type="ECO:0000256" key="3">
    <source>
        <dbReference type="ARBA" id="ARBA00022989"/>
    </source>
</evidence>
<evidence type="ECO:0000256" key="2">
    <source>
        <dbReference type="ARBA" id="ARBA00022692"/>
    </source>
</evidence>
<dbReference type="PROSITE" id="PS50262">
    <property type="entry name" value="G_PROTEIN_RECEP_F1_2"/>
    <property type="match status" value="1"/>
</dbReference>
<evidence type="ECO:0000256" key="4">
    <source>
        <dbReference type="ARBA" id="ARBA00023136"/>
    </source>
</evidence>
<dbReference type="EMBL" id="CAJNOI010000129">
    <property type="protein sequence ID" value="CAF1105281.1"/>
    <property type="molecule type" value="Genomic_DNA"/>
</dbReference>
<feature type="domain" description="G-protein coupled receptors family 1 profile" evidence="6">
    <location>
        <begin position="1"/>
        <end position="178"/>
    </location>
</feature>
<protein>
    <recommendedName>
        <fullName evidence="6">G-protein coupled receptors family 1 profile domain-containing protein</fullName>
    </recommendedName>
</protein>
<dbReference type="GO" id="GO:0016020">
    <property type="term" value="C:membrane"/>
    <property type="evidence" value="ECO:0007669"/>
    <property type="project" value="UniProtKB-SubCell"/>
</dbReference>
<feature type="transmembrane region" description="Helical" evidence="5">
    <location>
        <begin position="122"/>
        <end position="144"/>
    </location>
</feature>
<gene>
    <name evidence="7" type="ORF">BJG266_LOCUS21585</name>
    <name evidence="8" type="ORF">QVE165_LOCUS46039</name>
</gene>
<feature type="transmembrane region" description="Helical" evidence="5">
    <location>
        <begin position="28"/>
        <end position="51"/>
    </location>
</feature>
<evidence type="ECO:0000313" key="8">
    <source>
        <dbReference type="EMBL" id="CAF1537453.1"/>
    </source>
</evidence>
<keyword evidence="4 5" id="KW-0472">Membrane</keyword>
<dbReference type="Proteomes" id="UP000663832">
    <property type="component" value="Unassembled WGS sequence"/>
</dbReference>
<comment type="subcellular location">
    <subcellularLocation>
        <location evidence="1">Membrane</location>
    </subcellularLocation>
</comment>
<proteinExistence type="predicted"/>
<evidence type="ECO:0000313" key="10">
    <source>
        <dbReference type="Proteomes" id="UP000663877"/>
    </source>
</evidence>
<accession>A0A814PJ17</accession>
<name>A0A814PJ17_9BILA</name>
<keyword evidence="3 5" id="KW-1133">Transmembrane helix</keyword>